<proteinExistence type="predicted"/>
<dbReference type="Proteomes" id="UP000662637">
    <property type="component" value="Unassembled WGS sequence"/>
</dbReference>
<evidence type="ECO:0000313" key="2">
    <source>
        <dbReference type="EMBL" id="KAF7476686.1"/>
    </source>
</evidence>
<protein>
    <submittedName>
        <fullName evidence="3">Uncharacterized protein</fullName>
    </submittedName>
</protein>
<evidence type="ECO:0000256" key="1">
    <source>
        <dbReference type="SAM" id="MobiDB-lite"/>
    </source>
</evidence>
<dbReference type="EMBL" id="CABDUW010000875">
    <property type="protein sequence ID" value="VTJ76253.1"/>
    <property type="molecule type" value="Genomic_DNA"/>
</dbReference>
<sequence length="60" mass="6323">MLDSDLLCAGQRKLDKGTRGLAETRKGCRLAQRRSGSRGAEAASVPLPEVSAPLPGEFTP</sequence>
<keyword evidence="4" id="KW-1185">Reference proteome</keyword>
<feature type="compositionally biased region" description="Basic residues" evidence="1">
    <location>
        <begin position="27"/>
        <end position="36"/>
    </location>
</feature>
<reference evidence="3 4" key="1">
    <citation type="submission" date="2019-04" db="EMBL/GenBank/DDBJ databases">
        <authorList>
            <person name="Alioto T."/>
            <person name="Alioto T."/>
        </authorList>
    </citation>
    <scope>NUCLEOTIDE SEQUENCE [LARGE SCALE GENOMIC DNA]</scope>
</reference>
<evidence type="ECO:0000313" key="4">
    <source>
        <dbReference type="Proteomes" id="UP000335636"/>
    </source>
</evidence>
<dbReference type="EMBL" id="WJEC01002343">
    <property type="protein sequence ID" value="KAF7476686.1"/>
    <property type="molecule type" value="Genomic_DNA"/>
</dbReference>
<gene>
    <name evidence="2" type="ORF">GHT09_012197</name>
    <name evidence="3" type="ORF">MONAX_5E041871</name>
</gene>
<accession>A0A5E4C2Y7</accession>
<organism evidence="3 4">
    <name type="scientific">Marmota monax</name>
    <name type="common">Woodchuck</name>
    <dbReference type="NCBI Taxonomy" id="9995"/>
    <lineage>
        <taxon>Eukaryota</taxon>
        <taxon>Metazoa</taxon>
        <taxon>Chordata</taxon>
        <taxon>Craniata</taxon>
        <taxon>Vertebrata</taxon>
        <taxon>Euteleostomi</taxon>
        <taxon>Mammalia</taxon>
        <taxon>Eutheria</taxon>
        <taxon>Euarchontoglires</taxon>
        <taxon>Glires</taxon>
        <taxon>Rodentia</taxon>
        <taxon>Sciuromorpha</taxon>
        <taxon>Sciuridae</taxon>
        <taxon>Xerinae</taxon>
        <taxon>Marmotini</taxon>
        <taxon>Marmota</taxon>
    </lineage>
</organism>
<evidence type="ECO:0000313" key="3">
    <source>
        <dbReference type="EMBL" id="VTJ76253.1"/>
    </source>
</evidence>
<feature type="region of interest" description="Disordered" evidence="1">
    <location>
        <begin position="20"/>
        <end position="60"/>
    </location>
</feature>
<reference evidence="2" key="2">
    <citation type="submission" date="2020-08" db="EMBL/GenBank/DDBJ databases">
        <authorList>
            <person name="Shumante A."/>
            <person name="Zimin A.V."/>
            <person name="Puiu D."/>
            <person name="Salzberg S.L."/>
        </authorList>
    </citation>
    <scope>NUCLEOTIDE SEQUENCE</scope>
    <source>
        <strain evidence="2">WC2-LM</strain>
        <tissue evidence="2">Liver</tissue>
    </source>
</reference>
<name>A0A5E4C2Y7_MARMO</name>
<dbReference type="AlphaFoldDB" id="A0A5E4C2Y7"/>
<dbReference type="Proteomes" id="UP000335636">
    <property type="component" value="Unassembled WGS sequence"/>
</dbReference>